<dbReference type="InterPro" id="IPR001279">
    <property type="entry name" value="Metallo-B-lactamas"/>
</dbReference>
<dbReference type="AlphaFoldDB" id="A0A172YK87"/>
<sequence>MGLLASGQNHASFDFGGLKVIALRDGYVDMPPSRLRQGSGQAMDRLPDGLPLVDGQLRLSVNAFVIIDEQRAVLIDTGASNSWEPTMGRLPEALREAGIDSESITHVALTHTHTDHLNGLIAADGSQAFPQARQIFVPREEASAFSGRLSGLRDRLVPIDDGFAVSERITAVKAAGHSPGHTAYEVRSDAGRLLVWGDIVHVPFIQFERPEITWQFDGDQSRAREARMAILERVAQPDYLIAGAHLDFPGIGSVTRAEQGFSFKPLS</sequence>
<dbReference type="Pfam" id="PF00753">
    <property type="entry name" value="Lactamase_B"/>
    <property type="match status" value="1"/>
</dbReference>
<dbReference type="SMART" id="SM00849">
    <property type="entry name" value="Lactamase_B"/>
    <property type="match status" value="1"/>
</dbReference>
<dbReference type="PANTHER" id="PTHR42978">
    <property type="entry name" value="QUORUM-QUENCHING LACTONASE YTNP-RELATED-RELATED"/>
    <property type="match status" value="1"/>
</dbReference>
<evidence type="ECO:0000313" key="7">
    <source>
        <dbReference type="Proteomes" id="UP000077875"/>
    </source>
</evidence>
<dbReference type="PANTHER" id="PTHR42978:SF6">
    <property type="entry name" value="QUORUM-QUENCHING LACTONASE YTNP-RELATED"/>
    <property type="match status" value="1"/>
</dbReference>
<keyword evidence="3" id="KW-0378">Hydrolase</keyword>
<feature type="domain" description="Metallo-beta-lactamase" evidence="5">
    <location>
        <begin position="60"/>
        <end position="245"/>
    </location>
</feature>
<dbReference type="Proteomes" id="UP000077875">
    <property type="component" value="Chromosome"/>
</dbReference>
<name>A0A172YK87_9GAMM</name>
<evidence type="ECO:0000313" key="6">
    <source>
        <dbReference type="EMBL" id="ANF59586.1"/>
    </source>
</evidence>
<evidence type="ECO:0000256" key="2">
    <source>
        <dbReference type="ARBA" id="ARBA00022723"/>
    </source>
</evidence>
<evidence type="ECO:0000256" key="3">
    <source>
        <dbReference type="ARBA" id="ARBA00022801"/>
    </source>
</evidence>
<dbReference type="CDD" id="cd07720">
    <property type="entry name" value="OPHC2-like_MBL-fold"/>
    <property type="match status" value="1"/>
</dbReference>
<evidence type="ECO:0000256" key="4">
    <source>
        <dbReference type="ARBA" id="ARBA00022833"/>
    </source>
</evidence>
<dbReference type="InterPro" id="IPR051013">
    <property type="entry name" value="MBL_superfamily_lactonases"/>
</dbReference>
<dbReference type="KEGG" id="haa:A5892_09065"/>
<dbReference type="SUPFAM" id="SSF56281">
    <property type="entry name" value="Metallo-hydrolase/oxidoreductase"/>
    <property type="match status" value="1"/>
</dbReference>
<organism evidence="6 7">
    <name type="scientific">Halotalea alkalilenta</name>
    <dbReference type="NCBI Taxonomy" id="376489"/>
    <lineage>
        <taxon>Bacteria</taxon>
        <taxon>Pseudomonadati</taxon>
        <taxon>Pseudomonadota</taxon>
        <taxon>Gammaproteobacteria</taxon>
        <taxon>Oceanospirillales</taxon>
        <taxon>Halomonadaceae</taxon>
        <taxon>Halotalea</taxon>
    </lineage>
</organism>
<dbReference type="Gene3D" id="3.60.15.10">
    <property type="entry name" value="Ribonuclease Z/Hydroxyacylglutathione hydrolase-like"/>
    <property type="match status" value="1"/>
</dbReference>
<reference evidence="6 7" key="1">
    <citation type="submission" date="2016-04" db="EMBL/GenBank/DDBJ databases">
        <title>Complete Genome Sequence of Halotalea alkalilenta IHB B 13600.</title>
        <authorList>
            <person name="Swarnkar M.K."/>
            <person name="Sharma A."/>
            <person name="Kaushal K."/>
            <person name="Soni R."/>
            <person name="Rana S."/>
            <person name="Singh A.K."/>
            <person name="Gulati A."/>
        </authorList>
    </citation>
    <scope>NUCLEOTIDE SEQUENCE [LARGE SCALE GENOMIC DNA]</scope>
    <source>
        <strain evidence="6 7">IHB B 13600</strain>
    </source>
</reference>
<dbReference type="InterPro" id="IPR036866">
    <property type="entry name" value="RibonucZ/Hydroxyglut_hydro"/>
</dbReference>
<gene>
    <name evidence="6" type="ORF">A5892_09065</name>
</gene>
<keyword evidence="2" id="KW-0479">Metal-binding</keyword>
<keyword evidence="4" id="KW-0862">Zinc</keyword>
<comment type="similarity">
    <text evidence="1">Belongs to the metallo-beta-lactamase superfamily.</text>
</comment>
<dbReference type="GO" id="GO:0016787">
    <property type="term" value="F:hydrolase activity"/>
    <property type="evidence" value="ECO:0007669"/>
    <property type="project" value="UniProtKB-KW"/>
</dbReference>
<accession>A0A172YK87</accession>
<dbReference type="GO" id="GO:0046872">
    <property type="term" value="F:metal ion binding"/>
    <property type="evidence" value="ECO:0007669"/>
    <property type="project" value="UniProtKB-KW"/>
</dbReference>
<keyword evidence="7" id="KW-1185">Reference proteome</keyword>
<evidence type="ECO:0000259" key="5">
    <source>
        <dbReference type="SMART" id="SM00849"/>
    </source>
</evidence>
<proteinExistence type="inferred from homology"/>
<evidence type="ECO:0000256" key="1">
    <source>
        <dbReference type="ARBA" id="ARBA00007749"/>
    </source>
</evidence>
<dbReference type="EMBL" id="CP015243">
    <property type="protein sequence ID" value="ANF59586.1"/>
    <property type="molecule type" value="Genomic_DNA"/>
</dbReference>
<protein>
    <recommendedName>
        <fullName evidence="5">Metallo-beta-lactamase domain-containing protein</fullName>
    </recommendedName>
</protein>